<gene>
    <name evidence="2" type="ORF">SLEP1_g22807</name>
</gene>
<dbReference type="Proteomes" id="UP001054252">
    <property type="component" value="Unassembled WGS sequence"/>
</dbReference>
<keyword evidence="3" id="KW-1185">Reference proteome</keyword>
<accession>A0AAV5JAB5</accession>
<reference evidence="2 3" key="1">
    <citation type="journal article" date="2021" name="Commun. Biol.">
        <title>The genome of Shorea leprosula (Dipterocarpaceae) highlights the ecological relevance of drought in aseasonal tropical rainforests.</title>
        <authorList>
            <person name="Ng K.K.S."/>
            <person name="Kobayashi M.J."/>
            <person name="Fawcett J.A."/>
            <person name="Hatakeyama M."/>
            <person name="Paape T."/>
            <person name="Ng C.H."/>
            <person name="Ang C.C."/>
            <person name="Tnah L.H."/>
            <person name="Lee C.T."/>
            <person name="Nishiyama T."/>
            <person name="Sese J."/>
            <person name="O'Brien M.J."/>
            <person name="Copetti D."/>
            <person name="Mohd Noor M.I."/>
            <person name="Ong R.C."/>
            <person name="Putra M."/>
            <person name="Sireger I.Z."/>
            <person name="Indrioko S."/>
            <person name="Kosugi Y."/>
            <person name="Izuno A."/>
            <person name="Isagi Y."/>
            <person name="Lee S.L."/>
            <person name="Shimizu K.K."/>
        </authorList>
    </citation>
    <scope>NUCLEOTIDE SEQUENCE [LARGE SCALE GENOMIC DNA]</scope>
    <source>
        <strain evidence="2">214</strain>
    </source>
</reference>
<feature type="signal peptide" evidence="1">
    <location>
        <begin position="1"/>
        <end position="19"/>
    </location>
</feature>
<evidence type="ECO:0000313" key="2">
    <source>
        <dbReference type="EMBL" id="GKV11559.1"/>
    </source>
</evidence>
<evidence type="ECO:0000313" key="3">
    <source>
        <dbReference type="Proteomes" id="UP001054252"/>
    </source>
</evidence>
<keyword evidence="1" id="KW-0732">Signal</keyword>
<feature type="chain" id="PRO_5043573943" evidence="1">
    <location>
        <begin position="20"/>
        <end position="39"/>
    </location>
</feature>
<protein>
    <submittedName>
        <fullName evidence="2">Uncharacterized protein</fullName>
    </submittedName>
</protein>
<organism evidence="2 3">
    <name type="scientific">Rubroshorea leprosula</name>
    <dbReference type="NCBI Taxonomy" id="152421"/>
    <lineage>
        <taxon>Eukaryota</taxon>
        <taxon>Viridiplantae</taxon>
        <taxon>Streptophyta</taxon>
        <taxon>Embryophyta</taxon>
        <taxon>Tracheophyta</taxon>
        <taxon>Spermatophyta</taxon>
        <taxon>Magnoliopsida</taxon>
        <taxon>eudicotyledons</taxon>
        <taxon>Gunneridae</taxon>
        <taxon>Pentapetalae</taxon>
        <taxon>rosids</taxon>
        <taxon>malvids</taxon>
        <taxon>Malvales</taxon>
        <taxon>Dipterocarpaceae</taxon>
        <taxon>Rubroshorea</taxon>
    </lineage>
</organism>
<comment type="caution">
    <text evidence="2">The sequence shown here is derived from an EMBL/GenBank/DDBJ whole genome shotgun (WGS) entry which is preliminary data.</text>
</comment>
<proteinExistence type="predicted"/>
<evidence type="ECO:0000256" key="1">
    <source>
        <dbReference type="SAM" id="SignalP"/>
    </source>
</evidence>
<name>A0AAV5JAB5_9ROSI</name>
<dbReference type="EMBL" id="BPVZ01000034">
    <property type="protein sequence ID" value="GKV11559.1"/>
    <property type="molecule type" value="Genomic_DNA"/>
</dbReference>
<sequence>MGNLSTWIFLKHFPWLTLALFKNFELFFHKLPIGLEAMI</sequence>
<dbReference type="AlphaFoldDB" id="A0AAV5JAB5"/>